<dbReference type="RefSeq" id="WP_430393579.1">
    <property type="nucleotide sequence ID" value="NZ_JACRSU010000004.1"/>
</dbReference>
<accession>A0A926DNA2</accession>
<protein>
    <submittedName>
        <fullName evidence="2">DUF2752 domain-containing protein</fullName>
    </submittedName>
</protein>
<dbReference type="Pfam" id="PF10825">
    <property type="entry name" value="DUF2752"/>
    <property type="match status" value="1"/>
</dbReference>
<keyword evidence="1" id="KW-0472">Membrane</keyword>
<dbReference type="EMBL" id="JACRSU010000004">
    <property type="protein sequence ID" value="MBC8541471.1"/>
    <property type="molecule type" value="Genomic_DNA"/>
</dbReference>
<keyword evidence="3" id="KW-1185">Reference proteome</keyword>
<dbReference type="Proteomes" id="UP000611762">
    <property type="component" value="Unassembled WGS sequence"/>
</dbReference>
<sequence>MGLCIWFQFPCIFYKITAIPCPTCKMTRALLSLLKGDIRAYATYNVMALPIAIAFVGQIWNTCYGKYKKCFHYYTIIILTINLFYYFARLLNI</sequence>
<gene>
    <name evidence="2" type="ORF">H8698_10835</name>
</gene>
<comment type="caution">
    <text evidence="2">The sequence shown here is derived from an EMBL/GenBank/DDBJ whole genome shotgun (WGS) entry which is preliminary data.</text>
</comment>
<evidence type="ECO:0000313" key="2">
    <source>
        <dbReference type="EMBL" id="MBC8541471.1"/>
    </source>
</evidence>
<dbReference type="InterPro" id="IPR021215">
    <property type="entry name" value="DUF2752"/>
</dbReference>
<feature type="transmembrane region" description="Helical" evidence="1">
    <location>
        <begin position="71"/>
        <end position="88"/>
    </location>
</feature>
<organism evidence="2 3">
    <name type="scientific">Congzhengia minquanensis</name>
    <dbReference type="NCBI Taxonomy" id="2763657"/>
    <lineage>
        <taxon>Bacteria</taxon>
        <taxon>Bacillati</taxon>
        <taxon>Bacillota</taxon>
        <taxon>Clostridia</taxon>
        <taxon>Eubacteriales</taxon>
        <taxon>Oscillospiraceae</taxon>
        <taxon>Congzhengia</taxon>
    </lineage>
</organism>
<keyword evidence="1" id="KW-1133">Transmembrane helix</keyword>
<reference evidence="2" key="1">
    <citation type="submission" date="2020-08" db="EMBL/GenBank/DDBJ databases">
        <title>Genome public.</title>
        <authorList>
            <person name="Liu C."/>
            <person name="Sun Q."/>
        </authorList>
    </citation>
    <scope>NUCLEOTIDE SEQUENCE</scope>
    <source>
        <strain evidence="2">H8</strain>
    </source>
</reference>
<keyword evidence="1" id="KW-0812">Transmembrane</keyword>
<dbReference type="AlphaFoldDB" id="A0A926DNA2"/>
<name>A0A926DNA2_9FIRM</name>
<feature type="transmembrane region" description="Helical" evidence="1">
    <location>
        <begin position="42"/>
        <end position="64"/>
    </location>
</feature>
<evidence type="ECO:0000313" key="3">
    <source>
        <dbReference type="Proteomes" id="UP000611762"/>
    </source>
</evidence>
<evidence type="ECO:0000256" key="1">
    <source>
        <dbReference type="SAM" id="Phobius"/>
    </source>
</evidence>
<proteinExistence type="predicted"/>